<organism evidence="1 2">
    <name type="scientific">Salmonella phage vB_SenS_ER19</name>
    <dbReference type="NCBI Taxonomy" id="2801563"/>
    <lineage>
        <taxon>Viruses</taxon>
        <taxon>Duplodnaviria</taxon>
        <taxon>Heunggongvirae</taxon>
        <taxon>Uroviricota</taxon>
        <taxon>Caudoviricetes</taxon>
        <taxon>Casjensviridae</taxon>
        <taxon>Chivirus</taxon>
        <taxon>Chivirus siskin</taxon>
    </lineage>
</organism>
<sequence length="71" mass="7520">MVIMAGLWFFVVTMCGAVGADNMAADCHDYVIDAGISYDDCRAAVAAYPGRIGLYSARCDRGEAVEGGNHE</sequence>
<evidence type="ECO:0000313" key="2">
    <source>
        <dbReference type="Proteomes" id="UP000596068"/>
    </source>
</evidence>
<protein>
    <submittedName>
        <fullName evidence="1">Uncharacterized protein</fullName>
    </submittedName>
</protein>
<proteinExistence type="predicted"/>
<accession>A0A7T8IT86</accession>
<evidence type="ECO:0000313" key="1">
    <source>
        <dbReference type="EMBL" id="QQO87751.1"/>
    </source>
</evidence>
<reference evidence="1 2" key="1">
    <citation type="submission" date="2020-12" db="EMBL/GenBank/DDBJ databases">
        <title>Isolation and characterisation of bacteriophages with activity against invasive non-typhoidal Salmonella causing bloodstream infection in Malawi.</title>
        <authorList>
            <person name="Rodwell E.V."/>
            <person name="Wenner N."/>
            <person name="Pulford C.V."/>
            <person name="Cai Y."/>
            <person name="Bowers-Barnard A."/>
            <person name="Beckett A."/>
            <person name="Rigby J."/>
            <person name="Picton D."/>
            <person name="Blower T.R."/>
            <person name="Feasey N.A."/>
            <person name="Hinton J.C.D."/>
            <person name="Perez-Sepulveda B."/>
        </authorList>
    </citation>
    <scope>NUCLEOTIDE SEQUENCE [LARGE SCALE GENOMIC DNA]</scope>
</reference>
<name>A0A7T8IT86_9CAUD</name>
<gene>
    <name evidence="1" type="ORF">BLPGFMDP_00005</name>
</gene>
<dbReference type="Proteomes" id="UP000596068">
    <property type="component" value="Segment"/>
</dbReference>
<dbReference type="EMBL" id="MW355460">
    <property type="protein sequence ID" value="QQO87751.1"/>
    <property type="molecule type" value="Genomic_DNA"/>
</dbReference>